<evidence type="ECO:0000259" key="1">
    <source>
        <dbReference type="PROSITE" id="PS51186"/>
    </source>
</evidence>
<dbReference type="STRING" id="1236220.SAMN04488112_10954"/>
<evidence type="ECO:0000313" key="2">
    <source>
        <dbReference type="EMBL" id="SDC51639.1"/>
    </source>
</evidence>
<dbReference type="Gene3D" id="3.40.630.30">
    <property type="match status" value="1"/>
</dbReference>
<keyword evidence="3" id="KW-1185">Reference proteome</keyword>
<accession>A0A1G6M813</accession>
<dbReference type="Proteomes" id="UP000199387">
    <property type="component" value="Unassembled WGS sequence"/>
</dbReference>
<dbReference type="SUPFAM" id="SSF55729">
    <property type="entry name" value="Acyl-CoA N-acyltransferases (Nat)"/>
    <property type="match status" value="1"/>
</dbReference>
<dbReference type="AlphaFoldDB" id="A0A1G6M813"/>
<dbReference type="InterPro" id="IPR051531">
    <property type="entry name" value="N-acetyltransferase"/>
</dbReference>
<gene>
    <name evidence="2" type="ORF">SAMN04488112_10954</name>
</gene>
<dbReference type="PANTHER" id="PTHR43792:SF1">
    <property type="entry name" value="N-ACETYLTRANSFERASE DOMAIN-CONTAINING PROTEIN"/>
    <property type="match status" value="1"/>
</dbReference>
<feature type="domain" description="N-acetyltransferase" evidence="1">
    <location>
        <begin position="1"/>
        <end position="98"/>
    </location>
</feature>
<dbReference type="GO" id="GO:0016747">
    <property type="term" value="F:acyltransferase activity, transferring groups other than amino-acyl groups"/>
    <property type="evidence" value="ECO:0007669"/>
    <property type="project" value="InterPro"/>
</dbReference>
<sequence>MPETKKVIGIGGIRRDYWQEQEVLNLYYRFSPRAWGHGYATEVAQAAVQIARRYLPNVPLVARIRPANTPSIRVVERIGLRRRPQWDTAEHQLFVLPS</sequence>
<keyword evidence="2" id="KW-0808">Transferase</keyword>
<dbReference type="InterPro" id="IPR016181">
    <property type="entry name" value="Acyl_CoA_acyltransferase"/>
</dbReference>
<proteinExistence type="predicted"/>
<dbReference type="PROSITE" id="PS51186">
    <property type="entry name" value="GNAT"/>
    <property type="match status" value="1"/>
</dbReference>
<dbReference type="EMBL" id="FMZA01000009">
    <property type="protein sequence ID" value="SDC51639.1"/>
    <property type="molecule type" value="Genomic_DNA"/>
</dbReference>
<evidence type="ECO:0000313" key="3">
    <source>
        <dbReference type="Proteomes" id="UP000199387"/>
    </source>
</evidence>
<dbReference type="Pfam" id="PF13302">
    <property type="entry name" value="Acetyltransf_3"/>
    <property type="match status" value="1"/>
</dbReference>
<reference evidence="2 3" key="1">
    <citation type="submission" date="2016-10" db="EMBL/GenBank/DDBJ databases">
        <authorList>
            <person name="de Groot N.N."/>
        </authorList>
    </citation>
    <scope>NUCLEOTIDE SEQUENCE [LARGE SCALE GENOMIC DNA]</scope>
    <source>
        <strain evidence="2 3">DSM 45514</strain>
    </source>
</reference>
<dbReference type="PANTHER" id="PTHR43792">
    <property type="entry name" value="GNAT FAMILY, PUTATIVE (AFU_ORTHOLOGUE AFUA_3G00765)-RELATED-RELATED"/>
    <property type="match status" value="1"/>
</dbReference>
<organism evidence="2 3">
    <name type="scientific">Melghirimyces thermohalophilus</name>
    <dbReference type="NCBI Taxonomy" id="1236220"/>
    <lineage>
        <taxon>Bacteria</taxon>
        <taxon>Bacillati</taxon>
        <taxon>Bacillota</taxon>
        <taxon>Bacilli</taxon>
        <taxon>Bacillales</taxon>
        <taxon>Thermoactinomycetaceae</taxon>
        <taxon>Melghirimyces</taxon>
    </lineage>
</organism>
<name>A0A1G6M813_9BACL</name>
<dbReference type="InterPro" id="IPR000182">
    <property type="entry name" value="GNAT_dom"/>
</dbReference>
<protein>
    <submittedName>
        <fullName evidence="2">Acetyltransferase (GNAT) domain-containing protein</fullName>
    </submittedName>
</protein>